<accession>A0A7C8MI38</accession>
<name>A0A7C8MI38_9PLEO</name>
<dbReference type="AlphaFoldDB" id="A0A7C8MI38"/>
<organism evidence="3 4">
    <name type="scientific">Massariosphaeria phaeospora</name>
    <dbReference type="NCBI Taxonomy" id="100035"/>
    <lineage>
        <taxon>Eukaryota</taxon>
        <taxon>Fungi</taxon>
        <taxon>Dikarya</taxon>
        <taxon>Ascomycota</taxon>
        <taxon>Pezizomycotina</taxon>
        <taxon>Dothideomycetes</taxon>
        <taxon>Pleosporomycetidae</taxon>
        <taxon>Pleosporales</taxon>
        <taxon>Pleosporales incertae sedis</taxon>
        <taxon>Massariosphaeria</taxon>
    </lineage>
</organism>
<protein>
    <submittedName>
        <fullName evidence="3">Uncharacterized protein</fullName>
    </submittedName>
</protein>
<feature type="region of interest" description="Disordered" evidence="1">
    <location>
        <begin position="34"/>
        <end position="135"/>
    </location>
</feature>
<dbReference type="EMBL" id="JAADJZ010000047">
    <property type="protein sequence ID" value="KAF2864608.1"/>
    <property type="molecule type" value="Genomic_DNA"/>
</dbReference>
<evidence type="ECO:0000313" key="2">
    <source>
        <dbReference type="EMBL" id="KAF2864608.1"/>
    </source>
</evidence>
<evidence type="ECO:0000313" key="3">
    <source>
        <dbReference type="EMBL" id="KAF2867665.1"/>
    </source>
</evidence>
<dbReference type="EMBL" id="JAADJZ010000022">
    <property type="protein sequence ID" value="KAF2867665.1"/>
    <property type="molecule type" value="Genomic_DNA"/>
</dbReference>
<evidence type="ECO:0000256" key="1">
    <source>
        <dbReference type="SAM" id="MobiDB-lite"/>
    </source>
</evidence>
<sequence>MAPPKRYASLHDFLDPGTNAISHEEYVAMLKKADRKADRELGVDDTTNDSMAPGTGAQYDLSQPPGHQATVDWSPPDPVDPGPVDHGRSQPPAPGGPNNLLAAEHPPGPIATSGGYIEPWRVAPAGHPQPWPDADLNEKRAETQIVEADKMVPWKIW</sequence>
<evidence type="ECO:0000313" key="4">
    <source>
        <dbReference type="Proteomes" id="UP000481861"/>
    </source>
</evidence>
<gene>
    <name evidence="3" type="ORF">BDV95DRAFT_610572</name>
    <name evidence="2" type="ORF">BDV95DRAFT_613419</name>
</gene>
<reference evidence="3 4" key="1">
    <citation type="submission" date="2020-01" db="EMBL/GenBank/DDBJ databases">
        <authorList>
            <consortium name="DOE Joint Genome Institute"/>
            <person name="Haridas S."/>
            <person name="Albert R."/>
            <person name="Binder M."/>
            <person name="Bloem J."/>
            <person name="Labutti K."/>
            <person name="Salamov A."/>
            <person name="Andreopoulos B."/>
            <person name="Baker S.E."/>
            <person name="Barry K."/>
            <person name="Bills G."/>
            <person name="Bluhm B.H."/>
            <person name="Cannon C."/>
            <person name="Castanera R."/>
            <person name="Culley D.E."/>
            <person name="Daum C."/>
            <person name="Ezra D."/>
            <person name="Gonzalez J.B."/>
            <person name="Henrissat B."/>
            <person name="Kuo A."/>
            <person name="Liang C."/>
            <person name="Lipzen A."/>
            <person name="Lutzoni F."/>
            <person name="Magnuson J."/>
            <person name="Mondo S."/>
            <person name="Nolan M."/>
            <person name="Ohm R."/>
            <person name="Pangilinan J."/>
            <person name="Park H.-J.H."/>
            <person name="Ramirez L."/>
            <person name="Alfaro M."/>
            <person name="Sun H."/>
            <person name="Tritt A."/>
            <person name="Yoshinaga Y."/>
            <person name="Zwiers L.-H.L."/>
            <person name="Turgeon B.G."/>
            <person name="Goodwin S.B."/>
            <person name="Spatafora J.W."/>
            <person name="Crous P.W."/>
            <person name="Grigoriev I.V."/>
        </authorList>
    </citation>
    <scope>NUCLEOTIDE SEQUENCE [LARGE SCALE GENOMIC DNA]</scope>
    <source>
        <strain evidence="3 4">CBS 611.86</strain>
    </source>
</reference>
<comment type="caution">
    <text evidence="3">The sequence shown here is derived from an EMBL/GenBank/DDBJ whole genome shotgun (WGS) entry which is preliminary data.</text>
</comment>
<keyword evidence="4" id="KW-1185">Reference proteome</keyword>
<proteinExistence type="predicted"/>
<dbReference type="Proteomes" id="UP000481861">
    <property type="component" value="Unassembled WGS sequence"/>
</dbReference>